<dbReference type="STRING" id="862515.HMPREF0658_1892"/>
<dbReference type="InterPro" id="IPR001367">
    <property type="entry name" value="Fe_dep_repressor"/>
</dbReference>
<evidence type="ECO:0000256" key="3">
    <source>
        <dbReference type="ARBA" id="ARBA00023004"/>
    </source>
</evidence>
<feature type="domain" description="Ferrous iron transporter FeoA-like" evidence="4">
    <location>
        <begin position="251"/>
        <end position="325"/>
    </location>
</feature>
<dbReference type="InterPro" id="IPR022689">
    <property type="entry name" value="Iron_dep_repressor"/>
</dbReference>
<dbReference type="GO" id="GO:0046914">
    <property type="term" value="F:transition metal ion binding"/>
    <property type="evidence" value="ECO:0007669"/>
    <property type="project" value="InterPro"/>
</dbReference>
<evidence type="ECO:0000259" key="4">
    <source>
        <dbReference type="SMART" id="SM00899"/>
    </source>
</evidence>
<evidence type="ECO:0000313" key="6">
    <source>
        <dbReference type="Proteomes" id="UP000004394"/>
    </source>
</evidence>
<dbReference type="RefSeq" id="WP_006950232.1">
    <property type="nucleotide sequence ID" value="NZ_BAJI01000012.1"/>
</dbReference>
<dbReference type="Pfam" id="PF02742">
    <property type="entry name" value="Fe_dep_repr_C"/>
    <property type="match status" value="1"/>
</dbReference>
<dbReference type="SMART" id="SM00899">
    <property type="entry name" value="FeoA"/>
    <property type="match status" value="1"/>
</dbReference>
<dbReference type="GO" id="GO:0046983">
    <property type="term" value="F:protein dimerization activity"/>
    <property type="evidence" value="ECO:0007669"/>
    <property type="project" value="InterPro"/>
</dbReference>
<organism evidence="5 6">
    <name type="scientific">Hoylesella marshii DSM 16973 = JCM 13450</name>
    <dbReference type="NCBI Taxonomy" id="862515"/>
    <lineage>
        <taxon>Bacteria</taxon>
        <taxon>Pseudomonadati</taxon>
        <taxon>Bacteroidota</taxon>
        <taxon>Bacteroidia</taxon>
        <taxon>Bacteroidales</taxon>
        <taxon>Prevotellaceae</taxon>
        <taxon>Hoylesella</taxon>
    </lineage>
</organism>
<dbReference type="AlphaFoldDB" id="E0NUN7"/>
<dbReference type="InterPro" id="IPR050536">
    <property type="entry name" value="DtxR_MntR_Metal-Reg"/>
</dbReference>
<dbReference type="Proteomes" id="UP000004394">
    <property type="component" value="Unassembled WGS sequence"/>
</dbReference>
<evidence type="ECO:0000313" key="5">
    <source>
        <dbReference type="EMBL" id="EFM01144.1"/>
    </source>
</evidence>
<dbReference type="PANTHER" id="PTHR33238">
    <property type="entry name" value="IRON (METAL) DEPENDENT REPRESSOR, DTXR FAMILY"/>
    <property type="match status" value="1"/>
</dbReference>
<dbReference type="HOGENOM" id="CLU_833681_0_0_10"/>
<reference evidence="5" key="1">
    <citation type="submission" date="2010-07" db="EMBL/GenBank/DDBJ databases">
        <authorList>
            <person name="Muzny D."/>
            <person name="Qin X."/>
            <person name="Deng J."/>
            <person name="Jiang H."/>
            <person name="Liu Y."/>
            <person name="Qu J."/>
            <person name="Song X.-Z."/>
            <person name="Zhang L."/>
            <person name="Thornton R."/>
            <person name="Coyle M."/>
            <person name="Francisco L."/>
            <person name="Jackson L."/>
            <person name="Javaid M."/>
            <person name="Korchina V."/>
            <person name="Kovar C."/>
            <person name="Mata R."/>
            <person name="Mathew T."/>
            <person name="Ngo R."/>
            <person name="Nguyen L."/>
            <person name="Nguyen N."/>
            <person name="Okwuonu G."/>
            <person name="Ongeri F."/>
            <person name="Pham C."/>
            <person name="Simmons D."/>
            <person name="Wilczek-Boney K."/>
            <person name="Hale W."/>
            <person name="Jakkamsetti A."/>
            <person name="Pham P."/>
            <person name="Ruth R."/>
            <person name="San Lucas F."/>
            <person name="Warren J."/>
            <person name="Zhang J."/>
            <person name="Zhao Z."/>
            <person name="Zhou C."/>
            <person name="Zhu D."/>
            <person name="Lee S."/>
            <person name="Bess C."/>
            <person name="Blankenburg K."/>
            <person name="Forbes L."/>
            <person name="Fu Q."/>
            <person name="Gubbala S."/>
            <person name="Hirani K."/>
            <person name="Jayaseelan J.C."/>
            <person name="Lara F."/>
            <person name="Munidasa M."/>
            <person name="Palculict T."/>
            <person name="Patil S."/>
            <person name="Pu L.-L."/>
            <person name="Saada N."/>
            <person name="Tang L."/>
            <person name="Weissenberger G."/>
            <person name="Zhu Y."/>
            <person name="Hemphill L."/>
            <person name="Shang Y."/>
            <person name="Youmans B."/>
            <person name="Ayvaz T."/>
            <person name="Ross M."/>
            <person name="Santibanez J."/>
            <person name="Aqrawi P."/>
            <person name="Gross S."/>
            <person name="Joshi V."/>
            <person name="Fowler G."/>
            <person name="Nazareth L."/>
            <person name="Reid J."/>
            <person name="Worley K."/>
            <person name="Petrosino J."/>
            <person name="Highlander S."/>
            <person name="Gibbs R."/>
        </authorList>
    </citation>
    <scope>NUCLEOTIDE SEQUENCE [LARGE SCALE GENOMIC DNA]</scope>
    <source>
        <strain evidence="5">DSM 16973</strain>
    </source>
</reference>
<comment type="subunit">
    <text evidence="2">Homodimer.</text>
</comment>
<sequence length="326" mass="36747">MIKSIQSAINFFSLANCSLKKHKPTDKKELQEDFLKLLYEQGGNLSVEQTYATGKTMGISREELAGIIGTLLLQREISMTDTLQLTPQGRTHALKLIRAHRIYEQYLAEHSGYAPPEWHERAHRMEHKMTDAEQERIVSLLGNPLYDPHGDPIPTHSLAIAPKEDTARPFKEQSWWRITHVEDDNKALFTVITEKGLTQNSIIFVTRINSNGFTFTYEGETFTLPLAAQEAMNKVEITEEEARCNIETSAYRLTRLTPDTQALIVGLSPSCRGALRRRLMDLGFVKGSSVSIDMKSPLGNPIAYIIRGTAIALRHDQARYVLVANP</sequence>
<dbReference type="SMART" id="SM00529">
    <property type="entry name" value="HTH_DTXR"/>
    <property type="match status" value="1"/>
</dbReference>
<dbReference type="eggNOG" id="COG1918">
    <property type="taxonomic scope" value="Bacteria"/>
</dbReference>
<dbReference type="OrthoDB" id="9791355at2"/>
<dbReference type="InterPro" id="IPR008988">
    <property type="entry name" value="Transcriptional_repressor_C"/>
</dbReference>
<proteinExistence type="predicted"/>
<dbReference type="PANTHER" id="PTHR33238:SF11">
    <property type="entry name" value="TRANSCRIPTIONAL REGULATOR MNTR"/>
    <property type="match status" value="1"/>
</dbReference>
<dbReference type="Pfam" id="PF04023">
    <property type="entry name" value="FeoA"/>
    <property type="match status" value="1"/>
</dbReference>
<dbReference type="InterPro" id="IPR007167">
    <property type="entry name" value="Fe-transptr_FeoA-like"/>
</dbReference>
<comment type="subcellular location">
    <subcellularLocation>
        <location evidence="1">Cytoplasm</location>
    </subcellularLocation>
</comment>
<dbReference type="eggNOG" id="COG1321">
    <property type="taxonomic scope" value="Bacteria"/>
</dbReference>
<gene>
    <name evidence="5" type="ORF">HMPREF0658_1892</name>
</gene>
<dbReference type="InterPro" id="IPR036388">
    <property type="entry name" value="WH-like_DNA-bd_sf"/>
</dbReference>
<dbReference type="Gene3D" id="1.10.10.10">
    <property type="entry name" value="Winged helix-like DNA-binding domain superfamily/Winged helix DNA-binding domain"/>
    <property type="match status" value="1"/>
</dbReference>
<dbReference type="InterPro" id="IPR038157">
    <property type="entry name" value="FeoA_core_dom"/>
</dbReference>
<dbReference type="BioCyc" id="PMAR862515-HMP:GMOO-1918-MONOMER"/>
<comment type="caution">
    <text evidence="5">The sequence shown here is derived from an EMBL/GenBank/DDBJ whole genome shotgun (WGS) entry which is preliminary data.</text>
</comment>
<dbReference type="EMBL" id="AEEI01000053">
    <property type="protein sequence ID" value="EFM01144.1"/>
    <property type="molecule type" value="Genomic_DNA"/>
</dbReference>
<name>E0NUN7_9BACT</name>
<dbReference type="InterPro" id="IPR036421">
    <property type="entry name" value="Fe_dep_repressor_sf"/>
</dbReference>
<dbReference type="SUPFAM" id="SSF50037">
    <property type="entry name" value="C-terminal domain of transcriptional repressors"/>
    <property type="match status" value="1"/>
</dbReference>
<evidence type="ECO:0000256" key="1">
    <source>
        <dbReference type="ARBA" id="ARBA00004496"/>
    </source>
</evidence>
<dbReference type="GO" id="GO:0005737">
    <property type="term" value="C:cytoplasm"/>
    <property type="evidence" value="ECO:0007669"/>
    <property type="project" value="UniProtKB-SubCell"/>
</dbReference>
<dbReference type="SUPFAM" id="SSF47979">
    <property type="entry name" value="Iron-dependent repressor protein, dimerization domain"/>
    <property type="match status" value="1"/>
</dbReference>
<accession>E0NUN7</accession>
<keyword evidence="3" id="KW-0408">Iron</keyword>
<evidence type="ECO:0000256" key="2">
    <source>
        <dbReference type="ARBA" id="ARBA00011738"/>
    </source>
</evidence>
<dbReference type="Gene3D" id="2.30.30.90">
    <property type="match status" value="1"/>
</dbReference>
<dbReference type="GO" id="GO:0003700">
    <property type="term" value="F:DNA-binding transcription factor activity"/>
    <property type="evidence" value="ECO:0007669"/>
    <property type="project" value="InterPro"/>
</dbReference>
<protein>
    <submittedName>
        <fullName evidence="5">FeoA domain protein</fullName>
    </submittedName>
</protein>
<keyword evidence="6" id="KW-1185">Reference proteome</keyword>